<dbReference type="SUPFAM" id="SSF74853">
    <property type="entry name" value="Lamin A/C globular tail domain"/>
    <property type="match status" value="5"/>
</dbReference>
<dbReference type="InterPro" id="IPR035986">
    <property type="entry name" value="PKD_dom_sf"/>
</dbReference>
<sequence>MKQDVFLFLFTLTLIGSVFLFFTQQAHGDAPSIVITEIGAYELSGEEWIEIYNASSVPVDLDGWKFVEAGANHTITSTVEHDRILPSESYAVIAQNDELFRAKYPEVTTIILDSSWSTLNESGEEIGLKNADGDIVEQFTYIEAPDFSLERIDPNVQDYSETNWKEHPDGNTVGQQNYWHVGTEHEEETNEPPTAIFSISTSTTHIGVQITFDASDSTDDVGVETYAWNFGDETNATDVTATHSYTAIGNYDVILTVTDTDGESASSTQIIHIIEQEEVPPDTTPTTATDDIHINEFVSNPNTDEFEWIELYNASTSSVDLTGWTLHDGAGQIAAPTTTIAAQGFVVIELSSSKLNNGGDIIVLKNPEDTNVDEISYGDWENATSAAPAKGNALAKSEENTWQETTTPTKGAANTITAPVTQPPSSSGGGGGGSTPAPSQQVFDAGVVVINELVSDPRDDETEFVELFNTSDTAITLDGWWLEDGSEAKTMLEGNIAAKKFIVIDTPKGNLNNSGDIVMLFDPTGKKIDSITYGTWDDGDTSDNAPAPPDPLSIARRLDGLDADNDFYDFVLTDTITKGTPNIISLTTESDSGTGQVLGTKIFSSEVHITEIYPNPPGSDSEDEFIELYNTSDKTVDITGWKLGDSSKKRYTITDGQMTPGAYLVLKRATTGIALNNSGGEEVGLYDPNGAIVEKAQYAGSAAEGQSWARKEDGSWAWTTEVTPSEANVIEGKSAAPIIAIAVDTEVAVDEHVLFDASDTTDPESEAMTFVWSFGDNSTDEGDVLKHAFGEEGTYTVTLAVTDASGNTSSKDVIIMVKNRLSFVGGFNAETPIEKIDISEILPNPEGSDTTEFIELYNPTDEVIDLTDMKLDDEEGGSRAYTIPEGTKIEPGQYLVFGRQDTKLALNNTTDSARILYPDGTVLRDIRYDDVLEGHSYVRDQNDEWIWTSSLTPGTATILSPPDEGKASKTTTKSKMVKPVIKTTLAMLRSEDIGDTVTLSGTVAVLPGVFGTQYFYIVDTIAGDNIVTSTEQTDESQDILASNATPGAQVYMFSKDFPKMEIGDIVQVTGEISESGGETRIKLKEKTDITVLEHSALPTGVATDIADIGEEREGWLVELHGEITELKSSYMYLDDGTDEVKVYFQRGAGIAPKIYQLGDLARVTGIVGQTKTGYRMLPRSPHDIVKTGVSEEVIIEREAAAEESNKEIAEKYLTATAGGLTAIIVGLVAKTENSPFKKIMMFFKRKKKKE</sequence>
<feature type="domain" description="LTD" evidence="3">
    <location>
        <begin position="279"/>
        <end position="379"/>
    </location>
</feature>
<protein>
    <submittedName>
        <fullName evidence="4">Uncharacterized protein</fullName>
    </submittedName>
</protein>
<dbReference type="PROSITE" id="PS51841">
    <property type="entry name" value="LTD"/>
    <property type="match status" value="5"/>
</dbReference>
<dbReference type="InterPro" id="IPR000601">
    <property type="entry name" value="PKD_dom"/>
</dbReference>
<proteinExistence type="predicted"/>
<dbReference type="EMBL" id="LCEK01000019">
    <property type="protein sequence ID" value="KKS71787.1"/>
    <property type="molecule type" value="Genomic_DNA"/>
</dbReference>
<feature type="compositionally biased region" description="Polar residues" evidence="1">
    <location>
        <begin position="405"/>
        <end position="424"/>
    </location>
</feature>
<dbReference type="SUPFAM" id="SSF49299">
    <property type="entry name" value="PKD domain"/>
    <property type="match status" value="2"/>
</dbReference>
<evidence type="ECO:0000259" key="3">
    <source>
        <dbReference type="PROSITE" id="PS51841"/>
    </source>
</evidence>
<feature type="domain" description="LTD" evidence="3">
    <location>
        <begin position="585"/>
        <end position="702"/>
    </location>
</feature>
<comment type="caution">
    <text evidence="4">The sequence shown here is derived from an EMBL/GenBank/DDBJ whole genome shotgun (WGS) entry which is preliminary data.</text>
</comment>
<dbReference type="PROSITE" id="PS50093">
    <property type="entry name" value="PKD"/>
    <property type="match status" value="2"/>
</dbReference>
<name>A0A0G1BER9_9BACT</name>
<gene>
    <name evidence="4" type="ORF">UV42_C0019G0011</name>
</gene>
<accession>A0A0G1BER9</accession>
<dbReference type="InterPro" id="IPR001322">
    <property type="entry name" value="Lamin_tail_dom"/>
</dbReference>
<dbReference type="InterPro" id="IPR022409">
    <property type="entry name" value="PKD/Chitinase_dom"/>
</dbReference>
<evidence type="ECO:0000313" key="5">
    <source>
        <dbReference type="Proteomes" id="UP000033867"/>
    </source>
</evidence>
<dbReference type="CDD" id="cd00146">
    <property type="entry name" value="PKD"/>
    <property type="match status" value="2"/>
</dbReference>
<dbReference type="Gene3D" id="2.60.40.1260">
    <property type="entry name" value="Lamin Tail domain"/>
    <property type="match status" value="4"/>
</dbReference>
<evidence type="ECO:0000256" key="1">
    <source>
        <dbReference type="SAM" id="MobiDB-lite"/>
    </source>
</evidence>
<feature type="domain" description="PKD" evidence="2">
    <location>
        <begin position="736"/>
        <end position="817"/>
    </location>
</feature>
<evidence type="ECO:0000313" key="4">
    <source>
        <dbReference type="EMBL" id="KKS71787.1"/>
    </source>
</evidence>
<dbReference type="Proteomes" id="UP000033867">
    <property type="component" value="Unassembled WGS sequence"/>
</dbReference>
<dbReference type="PATRIC" id="fig|1619052.3.peg.471"/>
<feature type="domain" description="LTD" evidence="3">
    <location>
        <begin position="436"/>
        <end position="535"/>
    </location>
</feature>
<dbReference type="Pfam" id="PF18911">
    <property type="entry name" value="PKD_4"/>
    <property type="match status" value="2"/>
</dbReference>
<feature type="domain" description="PKD" evidence="2">
    <location>
        <begin position="193"/>
        <end position="273"/>
    </location>
</feature>
<reference evidence="4 5" key="1">
    <citation type="journal article" date="2015" name="Nature">
        <title>rRNA introns, odd ribosomes, and small enigmatic genomes across a large radiation of phyla.</title>
        <authorList>
            <person name="Brown C.T."/>
            <person name="Hug L.A."/>
            <person name="Thomas B.C."/>
            <person name="Sharon I."/>
            <person name="Castelle C.J."/>
            <person name="Singh A."/>
            <person name="Wilkins M.J."/>
            <person name="Williams K.H."/>
            <person name="Banfield J.F."/>
        </authorList>
    </citation>
    <scope>NUCLEOTIDE SEQUENCE [LARGE SCALE GENOMIC DNA]</scope>
</reference>
<dbReference type="InterPro" id="IPR013783">
    <property type="entry name" value="Ig-like_fold"/>
</dbReference>
<dbReference type="PANTHER" id="PTHR37397:SF1">
    <property type="entry name" value="LTD DOMAIN-CONTAINING PROTEIN"/>
    <property type="match status" value="1"/>
</dbReference>
<dbReference type="PANTHER" id="PTHR37397">
    <property type="entry name" value="SI:CH211-183D21.1"/>
    <property type="match status" value="1"/>
</dbReference>
<organism evidence="4 5">
    <name type="scientific">Candidatus Magasanikbacteria bacterium GW2011_GWE2_42_7</name>
    <dbReference type="NCBI Taxonomy" id="1619052"/>
    <lineage>
        <taxon>Bacteria</taxon>
        <taxon>Candidatus Magasanikiibacteriota</taxon>
    </lineage>
</organism>
<feature type="domain" description="LTD" evidence="3">
    <location>
        <begin position="18"/>
        <end position="143"/>
    </location>
</feature>
<dbReference type="Gene3D" id="2.60.40.10">
    <property type="entry name" value="Immunoglobulins"/>
    <property type="match status" value="2"/>
</dbReference>
<dbReference type="InterPro" id="IPR036415">
    <property type="entry name" value="Lamin_tail_dom_sf"/>
</dbReference>
<evidence type="ECO:0000259" key="2">
    <source>
        <dbReference type="PROSITE" id="PS50093"/>
    </source>
</evidence>
<feature type="domain" description="LTD" evidence="3">
    <location>
        <begin position="826"/>
        <end position="939"/>
    </location>
</feature>
<dbReference type="Pfam" id="PF00932">
    <property type="entry name" value="LTD"/>
    <property type="match status" value="5"/>
</dbReference>
<dbReference type="AlphaFoldDB" id="A0A0G1BER9"/>
<dbReference type="SMART" id="SM00089">
    <property type="entry name" value="PKD"/>
    <property type="match status" value="2"/>
</dbReference>
<feature type="region of interest" description="Disordered" evidence="1">
    <location>
        <begin position="405"/>
        <end position="439"/>
    </location>
</feature>